<feature type="domain" description="MYND-type" evidence="5">
    <location>
        <begin position="46"/>
        <end position="86"/>
    </location>
</feature>
<dbReference type="GO" id="GO:0008270">
    <property type="term" value="F:zinc ion binding"/>
    <property type="evidence" value="ECO:0007669"/>
    <property type="project" value="UniProtKB-KW"/>
</dbReference>
<sequence>MSSGRSPYEAFWSSGDFRRTTDVFYAMAKDKNSQPKIRKPRSAHRCTSCGKEDQEHLSTCALCKCARYCNKECQVADYKARHKEECAAFVYPPMTRAFVTEPVGDEKYAQRPVFAHAYREGVGCWVSVDGEYDCDLKSLAEPMDIASEDFLTVMRRRMALVPASDAVSIGDQSKAFMRNLLTLSILVQNRRKDKTKVLVFGSQTQLVTLATTVDVLRRGRSTSNMEGIHMFEAGGNMLAAVSVAEDPWEKRPRLQIKNFDGLDIKNDTRPPAPITDAANGVVSLKPGEYVVYRIQFRVGDDDGLTTDFGALGRLAGLNLAFTLWEHGLNPTLLDYILSTTIHKDGHVPQGLGVLLDHHAIYQHYADFIEKGQEAFIESHFGRKRVDAFRTHFQSMDTIGRHMMRTLEHTDGGMDRFVAELRASGTSQEMVEKFERLRTTMAA</sequence>
<keyword evidence="2 4" id="KW-0863">Zinc-finger</keyword>
<dbReference type="Gene3D" id="6.10.140.2220">
    <property type="match status" value="1"/>
</dbReference>
<keyword evidence="7" id="KW-1185">Reference proteome</keyword>
<proteinExistence type="predicted"/>
<evidence type="ECO:0000256" key="3">
    <source>
        <dbReference type="ARBA" id="ARBA00022833"/>
    </source>
</evidence>
<dbReference type="Proteomes" id="UP000308197">
    <property type="component" value="Unassembled WGS sequence"/>
</dbReference>
<evidence type="ECO:0000256" key="1">
    <source>
        <dbReference type="ARBA" id="ARBA00022723"/>
    </source>
</evidence>
<dbReference type="SUPFAM" id="SSF144232">
    <property type="entry name" value="HIT/MYND zinc finger-like"/>
    <property type="match status" value="1"/>
</dbReference>
<keyword evidence="1" id="KW-0479">Metal-binding</keyword>
<evidence type="ECO:0000313" key="6">
    <source>
        <dbReference type="EMBL" id="TFK94050.1"/>
    </source>
</evidence>
<reference evidence="6 7" key="1">
    <citation type="journal article" date="2019" name="Nat. Ecol. Evol.">
        <title>Megaphylogeny resolves global patterns of mushroom evolution.</title>
        <authorList>
            <person name="Varga T."/>
            <person name="Krizsan K."/>
            <person name="Foldi C."/>
            <person name="Dima B."/>
            <person name="Sanchez-Garcia M."/>
            <person name="Sanchez-Ramirez S."/>
            <person name="Szollosi G.J."/>
            <person name="Szarkandi J.G."/>
            <person name="Papp V."/>
            <person name="Albert L."/>
            <person name="Andreopoulos W."/>
            <person name="Angelini C."/>
            <person name="Antonin V."/>
            <person name="Barry K.W."/>
            <person name="Bougher N.L."/>
            <person name="Buchanan P."/>
            <person name="Buyck B."/>
            <person name="Bense V."/>
            <person name="Catcheside P."/>
            <person name="Chovatia M."/>
            <person name="Cooper J."/>
            <person name="Damon W."/>
            <person name="Desjardin D."/>
            <person name="Finy P."/>
            <person name="Geml J."/>
            <person name="Haridas S."/>
            <person name="Hughes K."/>
            <person name="Justo A."/>
            <person name="Karasinski D."/>
            <person name="Kautmanova I."/>
            <person name="Kiss B."/>
            <person name="Kocsube S."/>
            <person name="Kotiranta H."/>
            <person name="LaButti K.M."/>
            <person name="Lechner B.E."/>
            <person name="Liimatainen K."/>
            <person name="Lipzen A."/>
            <person name="Lukacs Z."/>
            <person name="Mihaltcheva S."/>
            <person name="Morgado L.N."/>
            <person name="Niskanen T."/>
            <person name="Noordeloos M.E."/>
            <person name="Ohm R.A."/>
            <person name="Ortiz-Santana B."/>
            <person name="Ovrebo C."/>
            <person name="Racz N."/>
            <person name="Riley R."/>
            <person name="Savchenko A."/>
            <person name="Shiryaev A."/>
            <person name="Soop K."/>
            <person name="Spirin V."/>
            <person name="Szebenyi C."/>
            <person name="Tomsovsky M."/>
            <person name="Tulloss R.E."/>
            <person name="Uehling J."/>
            <person name="Grigoriev I.V."/>
            <person name="Vagvolgyi C."/>
            <person name="Papp T."/>
            <person name="Martin F.M."/>
            <person name="Miettinen O."/>
            <person name="Hibbett D.S."/>
            <person name="Nagy L.G."/>
        </authorList>
    </citation>
    <scope>NUCLEOTIDE SEQUENCE [LARGE SCALE GENOMIC DNA]</scope>
    <source>
        <strain evidence="6 7">HHB13444</strain>
    </source>
</reference>
<dbReference type="InParanoid" id="A0A5C3Q119"/>
<evidence type="ECO:0000313" key="7">
    <source>
        <dbReference type="Proteomes" id="UP000308197"/>
    </source>
</evidence>
<dbReference type="PROSITE" id="PS50865">
    <property type="entry name" value="ZF_MYND_2"/>
    <property type="match status" value="1"/>
</dbReference>
<dbReference type="InterPro" id="IPR002893">
    <property type="entry name" value="Znf_MYND"/>
</dbReference>
<dbReference type="STRING" id="1314778.A0A5C3Q119"/>
<organism evidence="6 7">
    <name type="scientific">Polyporus arcularius HHB13444</name>
    <dbReference type="NCBI Taxonomy" id="1314778"/>
    <lineage>
        <taxon>Eukaryota</taxon>
        <taxon>Fungi</taxon>
        <taxon>Dikarya</taxon>
        <taxon>Basidiomycota</taxon>
        <taxon>Agaricomycotina</taxon>
        <taxon>Agaricomycetes</taxon>
        <taxon>Polyporales</taxon>
        <taxon>Polyporaceae</taxon>
        <taxon>Polyporus</taxon>
    </lineage>
</organism>
<evidence type="ECO:0000256" key="4">
    <source>
        <dbReference type="PROSITE-ProRule" id="PRU00134"/>
    </source>
</evidence>
<dbReference type="EMBL" id="ML210973">
    <property type="protein sequence ID" value="TFK94050.1"/>
    <property type="molecule type" value="Genomic_DNA"/>
</dbReference>
<dbReference type="AlphaFoldDB" id="A0A5C3Q119"/>
<evidence type="ECO:0000259" key="5">
    <source>
        <dbReference type="PROSITE" id="PS50865"/>
    </source>
</evidence>
<dbReference type="Pfam" id="PF01753">
    <property type="entry name" value="zf-MYND"/>
    <property type="match status" value="1"/>
</dbReference>
<gene>
    <name evidence="6" type="ORF">K466DRAFT_658054</name>
</gene>
<evidence type="ECO:0000256" key="2">
    <source>
        <dbReference type="ARBA" id="ARBA00022771"/>
    </source>
</evidence>
<keyword evidence="3" id="KW-0862">Zinc</keyword>
<protein>
    <recommendedName>
        <fullName evidence="5">MYND-type domain-containing protein</fullName>
    </recommendedName>
</protein>
<name>A0A5C3Q119_9APHY</name>
<accession>A0A5C3Q119</accession>